<feature type="compositionally biased region" description="Polar residues" evidence="11">
    <location>
        <begin position="76"/>
        <end position="97"/>
    </location>
</feature>
<keyword evidence="4 10" id="KW-0547">Nucleotide-binding</keyword>
<feature type="region of interest" description="Disordered" evidence="11">
    <location>
        <begin position="140"/>
        <end position="185"/>
    </location>
</feature>
<feature type="domain" description="UBP-type" evidence="14">
    <location>
        <begin position="1841"/>
        <end position="1938"/>
    </location>
</feature>
<dbReference type="InterPro" id="IPR000306">
    <property type="entry name" value="Znf_FYVE"/>
</dbReference>
<dbReference type="Gene3D" id="3.30.40.10">
    <property type="entry name" value="Zinc/RING finger domain, C3HC4 (zinc finger)"/>
    <property type="match status" value="2"/>
</dbReference>
<evidence type="ECO:0000259" key="14">
    <source>
        <dbReference type="PROSITE" id="PS50271"/>
    </source>
</evidence>
<dbReference type="SUPFAM" id="SSF56104">
    <property type="entry name" value="SAICAR synthase-like"/>
    <property type="match status" value="1"/>
</dbReference>
<evidence type="ECO:0000259" key="13">
    <source>
        <dbReference type="PROSITE" id="PS50235"/>
    </source>
</evidence>
<evidence type="ECO:0000256" key="9">
    <source>
        <dbReference type="PROSITE-ProRule" id="PRU00502"/>
    </source>
</evidence>
<dbReference type="FunFam" id="3.50.7.10:FF:000007">
    <property type="entry name" value="1-phosphatidylinositol 3-phosphate 5-kinase isoform X1"/>
    <property type="match status" value="1"/>
</dbReference>
<dbReference type="SUPFAM" id="SSF52029">
    <property type="entry name" value="GroEL apical domain-like"/>
    <property type="match status" value="1"/>
</dbReference>
<dbReference type="GO" id="GO:0008270">
    <property type="term" value="F:zinc ion binding"/>
    <property type="evidence" value="ECO:0007669"/>
    <property type="project" value="UniProtKB-KW"/>
</dbReference>
<sequence length="2296" mass="261334">MTFPEIRQPMSGPDRPTNAKGEPQRKDRLTLARDKDKLTEFGSPNIIQDRRATSFLTRFFGDSPTQAPPATLDRVTLSSSNGLRPSISEDSTFFNPDQNEITTKESVEVFESFISSPAQSPLTPRKSTNILSVSASSFLASPRPQMHDPIMDSDNLSNSSDISERSEGRSDVENKKEYTPSSRSRYQKPRILEKFKGKAYSTATLPRYVEQIPIDMEEEQSSLRNKTFVPAKEFWMPDDQVKLCYDCQSAFSALKRRHHCRLCGQIFCSKCSSNSIRLPDGQTIRVCNLCYRSKTKHDIQQFPQMATTPPMSAIPITPQRDESSNLGIYSPRFSLDAEPIFGDRSEERSENKEEFISKTDEETLNSESKRKSLSFGHRLPSNDGELSFDGDRNEMDDSVTQIAQLRPARKTPSSVNLLARLVEEKKAEEANYTRPVIENSPIATRISHDHLESIVEDMLRSEHIDLVWKSLIITFALRTAREIRPRITRGDRMDIRKYAKIKVIPEGEISDCRYVNGIVFTKNVAHKKMKRDILKPKIMLLNCPIEFQRANRLLQLDDVLMQEEMYLKLLVAQISALGPDLLIIGKNVSRLAQEFLLEAGIAFTLNVKEKVVKRIARATSADVLTSTTEHMINAPAFAHVEHFYVETYRGTFGIKPCMFLDGSPTDLGCTILLRGGTSNALHKVKRVLSFAIYAAHHIRLETFLLSDLYCDMNHISATEVKRDKLSCSLGVDFHIQKEDSVGLFITAEHQFEKVYNAESTKQRRIVSDVMPKNNILDHQQILYLHSLYCSTTTRQCAPYETFSVEYYGEHDITLGQFLESFCFDTSYKCAHQECGRNMIEHERSFVHRDGRVNIVITKADLQLKMDLNSESEGIMTWSICALCSKIAPFRELSQEAWSYSFGKFLEYIFYCDLPSTNTPCTHKINKEHIIYFYWRDITVQMEYESIDVMDVHQPPVALMSMDPSSTTVKSVLQSHAIKSPTNQEKKDEFEKTTELITFVYNSILYKIQHYISDYNLPHDHALIEGVFKLWNEEKDKYLEEMERMSTEWTSQKGQASLMAIKRQLYGDLLNWGTTLIDLNTSINKEGKRKLVLSATVKLGNTPTHARKGSQTDLSSLNSPLIIGGIPISPIPSSSASLAGSPPKDRHSNSNLTPDLNVSSESVVSQHNSSQNIPAIVCTDNDEVKSEEAVHTVKPRSGSGSKGLIAQVVSRFATPFSPEDLQRFDSNPLGIDNLIVKLVTFIGSSSLSLAPIPNIHHPIFFSDTSTGYYCLVFENEPSSIMAHTLCSTDYSKKLEAAPVEVPEREKDIEEKATCPEDLNMRRCLLTHVNTDIECRYQKSFGNTSYNVVVHYAKQFEALRAYVCGEDKFIQSISRCKPWDARGGKSKSHWSKTSDDKYIIKEVSAIEKTSFIEVAPYYFNYVADTIFDLVPTMLAKILAIFTVTIDKGGSKTVLNLVVMENLFYEQTINRTYDLKGSKRSRYVENPDPNEVLLDQNLLEVMFSTPLWVTERTKAKLTAAIWNDSLFLSKLNASKGQFVVGIIDYIRKYTWDKQLETWVKKTGLMGGGRNIPTVISPKEYKKRFRDAMAEYFVVVPTKQTHYRLNSIQDESQDDLKKHEDCFLPPTSIRESTDDERYSHQPRLQNDRDTVLGGHVEQVVRHALRLEDNRPVFASLAWFLYTVQSLLSTLWCDSRMHLTAWNTGLDDVIPPVEIYPDLAQPQETSQRKTITRSNSDLKKNLQVDGITKITDPLYKDNCGKNARRSQCIENEKVTLTGWISQSTRREAKNIVGIDLTTAVELEYLKFLPSVCFVLNFTDWMQPCAHLEKFKSDSGLIVYRTIINYLASNRLRLIEPSSKSAAAPRCMKCGPTIRNRRLMSCLHCVYFACWTSGHMNDHSLDTGHSLSVENDTLSIYCSLCGDVVYDRDMELVASTECTAAQVFKMRLTGAYNKSTVVYKEWLPSNAEAKNLFRSCRRFQVPLQSLGLRGIVNLGNTCFMGCILQCMLHNPLLRNFFLSDMHNRKKMCLACDMDYLFAQFFSGSQDSFNPHHFLYSVWRHSACMAGYEQQDAHEFFIRLINGMHSDFHYGAAESVSKDCKCIVHQVFSGTLQSQVTCKECSTHSTAYDPFLDISLHLSGKTEGVNTLASCLERFTQPEQLDKDELFMCSNCGDYQLSIHCLPAVLCFHIKRFEQTIVKSDAKVEFPEFLDVNPFMSHNKRIETKDPQTKSLAVEPFELFAVVTHVGTMDSGHYVSFVKNVDQWYRCDDDKISPTKMKNVLDTEGYLLFYAQKHTHYARQPNK</sequence>
<evidence type="ECO:0000256" key="4">
    <source>
        <dbReference type="ARBA" id="ARBA00022741"/>
    </source>
</evidence>
<dbReference type="GO" id="GO:0016579">
    <property type="term" value="P:protein deubiquitination"/>
    <property type="evidence" value="ECO:0007669"/>
    <property type="project" value="InterPro"/>
</dbReference>
<dbReference type="InterPro" id="IPR013083">
    <property type="entry name" value="Znf_RING/FYVE/PHD"/>
</dbReference>
<evidence type="ECO:0000313" key="17">
    <source>
        <dbReference type="Proteomes" id="UP000241769"/>
    </source>
</evidence>
<keyword evidence="7" id="KW-0862">Zinc</keyword>
<dbReference type="GO" id="GO:0000285">
    <property type="term" value="F:1-phosphatidylinositol-3-phosphate 5-kinase activity"/>
    <property type="evidence" value="ECO:0007669"/>
    <property type="project" value="UniProtKB-EC"/>
</dbReference>
<dbReference type="SUPFAM" id="SSF57903">
    <property type="entry name" value="FYVE/PHD zinc finger"/>
    <property type="match status" value="1"/>
</dbReference>
<dbReference type="InterPro" id="IPR028889">
    <property type="entry name" value="USP"/>
</dbReference>
<feature type="compositionally biased region" description="Low complexity" evidence="11">
    <location>
        <begin position="1156"/>
        <end position="1169"/>
    </location>
</feature>
<gene>
    <name evidence="16" type="ORF">PROFUN_09469</name>
</gene>
<organism evidence="16 17">
    <name type="scientific">Planoprotostelium fungivorum</name>
    <dbReference type="NCBI Taxonomy" id="1890364"/>
    <lineage>
        <taxon>Eukaryota</taxon>
        <taxon>Amoebozoa</taxon>
        <taxon>Evosea</taxon>
        <taxon>Variosea</taxon>
        <taxon>Cavosteliida</taxon>
        <taxon>Cavosteliaceae</taxon>
        <taxon>Planoprotostelium</taxon>
    </lineage>
</organism>
<proteinExistence type="predicted"/>
<dbReference type="PROSITE" id="PS50271">
    <property type="entry name" value="ZF_UBP"/>
    <property type="match status" value="1"/>
</dbReference>
<dbReference type="Proteomes" id="UP000241769">
    <property type="component" value="Unassembled WGS sequence"/>
</dbReference>
<dbReference type="SMART" id="SM00064">
    <property type="entry name" value="FYVE"/>
    <property type="match status" value="1"/>
</dbReference>
<evidence type="ECO:0000259" key="15">
    <source>
        <dbReference type="PROSITE" id="PS51455"/>
    </source>
</evidence>
<comment type="caution">
    <text evidence="16">The sequence shown here is derived from an EMBL/GenBank/DDBJ whole genome shotgun (WGS) entry which is preliminary data.</text>
</comment>
<reference evidence="16 17" key="1">
    <citation type="journal article" date="2018" name="Genome Biol. Evol.">
        <title>Multiple Roots of Fruiting Body Formation in Amoebozoa.</title>
        <authorList>
            <person name="Hillmann F."/>
            <person name="Forbes G."/>
            <person name="Novohradska S."/>
            <person name="Ferling I."/>
            <person name="Riege K."/>
            <person name="Groth M."/>
            <person name="Westermann M."/>
            <person name="Marz M."/>
            <person name="Spaller T."/>
            <person name="Winckler T."/>
            <person name="Schaap P."/>
            <person name="Glockner G."/>
        </authorList>
    </citation>
    <scope>NUCLEOTIDE SEQUENCE [LARGE SCALE GENOMIC DNA]</scope>
    <source>
        <strain evidence="16 17">Jena</strain>
    </source>
</reference>
<feature type="compositionally biased region" description="Basic and acidic residues" evidence="11">
    <location>
        <begin position="22"/>
        <end position="31"/>
    </location>
</feature>
<dbReference type="PROSITE" id="PS51455">
    <property type="entry name" value="PIPK"/>
    <property type="match status" value="1"/>
</dbReference>
<name>A0A2P6NH31_9EUKA</name>
<dbReference type="InterPro" id="IPR044769">
    <property type="entry name" value="PIKfyve_PIPKc"/>
</dbReference>
<evidence type="ECO:0000256" key="11">
    <source>
        <dbReference type="SAM" id="MobiDB-lite"/>
    </source>
</evidence>
<dbReference type="InterPro" id="IPR017455">
    <property type="entry name" value="Znf_FYVE-rel"/>
</dbReference>
<keyword evidence="17" id="KW-1185">Reference proteome</keyword>
<dbReference type="InterPro" id="IPR027484">
    <property type="entry name" value="PInositol-4-P-5-kinase_N"/>
</dbReference>
<dbReference type="Pfam" id="PF02148">
    <property type="entry name" value="zf-UBP"/>
    <property type="match status" value="1"/>
</dbReference>
<protein>
    <recommendedName>
        <fullName evidence="1">1-phosphatidylinositol-3-phosphate 5-kinase</fullName>
        <ecNumber evidence="1">2.7.1.150</ecNumber>
    </recommendedName>
</protein>
<dbReference type="FunFam" id="3.30.810.10:FF:000001">
    <property type="entry name" value="1-phosphatidylinositol 3-phosphate 5-kinase FAB1"/>
    <property type="match status" value="1"/>
</dbReference>
<feature type="domain" description="USP" evidence="13">
    <location>
        <begin position="1983"/>
        <end position="2286"/>
    </location>
</feature>
<keyword evidence="8 10" id="KW-0067">ATP-binding</keyword>
<evidence type="ECO:0000256" key="10">
    <source>
        <dbReference type="PROSITE-ProRule" id="PRU00781"/>
    </source>
</evidence>
<evidence type="ECO:0000256" key="5">
    <source>
        <dbReference type="ARBA" id="ARBA00022771"/>
    </source>
</evidence>
<dbReference type="PROSITE" id="PS00973">
    <property type="entry name" value="USP_2"/>
    <property type="match status" value="1"/>
</dbReference>
<evidence type="ECO:0000313" key="16">
    <source>
        <dbReference type="EMBL" id="PRP83257.1"/>
    </source>
</evidence>
<dbReference type="GO" id="GO:0046488">
    <property type="term" value="P:phosphatidylinositol metabolic process"/>
    <property type="evidence" value="ECO:0007669"/>
    <property type="project" value="UniProtKB-UniRule"/>
</dbReference>
<dbReference type="InterPro" id="IPR011011">
    <property type="entry name" value="Znf_FYVE_PHD"/>
</dbReference>
<dbReference type="PROSITE" id="PS50178">
    <property type="entry name" value="ZF_FYVE"/>
    <property type="match status" value="1"/>
</dbReference>
<dbReference type="FunCoup" id="A0A2P6NH31">
    <property type="interactions" value="689"/>
</dbReference>
<dbReference type="SUPFAM" id="SSF57850">
    <property type="entry name" value="RING/U-box"/>
    <property type="match status" value="1"/>
</dbReference>
<dbReference type="Pfam" id="PF01504">
    <property type="entry name" value="PIP5K"/>
    <property type="match status" value="2"/>
</dbReference>
<keyword evidence="2 10" id="KW-0808">Transferase</keyword>
<dbReference type="GO" id="GO:0004843">
    <property type="term" value="F:cysteine-type deubiquitinase activity"/>
    <property type="evidence" value="ECO:0007669"/>
    <property type="project" value="InterPro"/>
</dbReference>
<dbReference type="InterPro" id="IPR002423">
    <property type="entry name" value="Cpn60/GroEL/TCP-1"/>
</dbReference>
<feature type="region of interest" description="Disordered" evidence="11">
    <location>
        <begin position="339"/>
        <end position="393"/>
    </location>
</feature>
<accession>A0A2P6NH31</accession>
<keyword evidence="5 9" id="KW-0863">Zinc-finger</keyword>
<dbReference type="InterPro" id="IPR027483">
    <property type="entry name" value="PInositol-4-P-4/5-kinase_C_sf"/>
</dbReference>
<evidence type="ECO:0000256" key="8">
    <source>
        <dbReference type="ARBA" id="ARBA00022840"/>
    </source>
</evidence>
<evidence type="ECO:0000256" key="1">
    <source>
        <dbReference type="ARBA" id="ARBA00012009"/>
    </source>
</evidence>
<feature type="compositionally biased region" description="Basic and acidic residues" evidence="11">
    <location>
        <begin position="162"/>
        <end position="178"/>
    </location>
</feature>
<feature type="compositionally biased region" description="Low complexity" evidence="11">
    <location>
        <begin position="152"/>
        <end position="161"/>
    </location>
</feature>
<dbReference type="InterPro" id="IPR001607">
    <property type="entry name" value="Znf_UBP"/>
</dbReference>
<dbReference type="Gene3D" id="3.90.70.10">
    <property type="entry name" value="Cysteine proteinases"/>
    <property type="match status" value="1"/>
</dbReference>
<dbReference type="Gene3D" id="3.30.810.10">
    <property type="entry name" value="2-Layer Sandwich"/>
    <property type="match status" value="1"/>
</dbReference>
<keyword evidence="6 10" id="KW-0418">Kinase</keyword>
<dbReference type="Pfam" id="PF01363">
    <property type="entry name" value="FYVE"/>
    <property type="match status" value="1"/>
</dbReference>
<feature type="compositionally biased region" description="Low complexity" evidence="11">
    <location>
        <begin position="1132"/>
        <end position="1141"/>
    </location>
</feature>
<feature type="region of interest" description="Disordered" evidence="11">
    <location>
        <begin position="1132"/>
        <end position="1169"/>
    </location>
</feature>
<dbReference type="Gene3D" id="3.30.800.10">
    <property type="entry name" value="Phosphatidylinositol Phosphate Kinase II Beta"/>
    <property type="match status" value="1"/>
</dbReference>
<dbReference type="STRING" id="1890364.A0A2P6NH31"/>
<dbReference type="PROSITE" id="PS50235">
    <property type="entry name" value="USP_3"/>
    <property type="match status" value="1"/>
</dbReference>
<feature type="domain" description="FYVE-type" evidence="12">
    <location>
        <begin position="238"/>
        <end position="295"/>
    </location>
</feature>
<dbReference type="EC" id="2.7.1.150" evidence="1"/>
<dbReference type="PANTHER" id="PTHR45748">
    <property type="entry name" value="1-PHOSPHATIDYLINOSITOL 3-PHOSPHATE 5-KINASE-RELATED"/>
    <property type="match status" value="1"/>
</dbReference>
<dbReference type="OrthoDB" id="47475at2759"/>
<keyword evidence="3" id="KW-0479">Metal-binding</keyword>
<evidence type="ECO:0000259" key="12">
    <source>
        <dbReference type="PROSITE" id="PS50178"/>
    </source>
</evidence>
<evidence type="ECO:0000256" key="6">
    <source>
        <dbReference type="ARBA" id="ARBA00022777"/>
    </source>
</evidence>
<dbReference type="Pfam" id="PF00443">
    <property type="entry name" value="UCH"/>
    <property type="match status" value="1"/>
</dbReference>
<dbReference type="InterPro" id="IPR027409">
    <property type="entry name" value="GroEL-like_apical_dom_sf"/>
</dbReference>
<dbReference type="SMART" id="SM00290">
    <property type="entry name" value="ZnF_UBP"/>
    <property type="match status" value="1"/>
</dbReference>
<dbReference type="InterPro" id="IPR001394">
    <property type="entry name" value="Peptidase_C19_UCH"/>
</dbReference>
<dbReference type="SUPFAM" id="SSF54001">
    <property type="entry name" value="Cysteine proteinases"/>
    <property type="match status" value="1"/>
</dbReference>
<evidence type="ECO:0000256" key="7">
    <source>
        <dbReference type="ARBA" id="ARBA00022833"/>
    </source>
</evidence>
<dbReference type="InterPro" id="IPR038765">
    <property type="entry name" value="Papain-like_cys_pep_sf"/>
</dbReference>
<dbReference type="SUPFAM" id="SSF54849">
    <property type="entry name" value="GroEL-intermediate domain like"/>
    <property type="match status" value="1"/>
</dbReference>
<evidence type="ECO:0000256" key="3">
    <source>
        <dbReference type="ARBA" id="ARBA00022723"/>
    </source>
</evidence>
<feature type="domain" description="PIPK" evidence="15">
    <location>
        <begin position="1281"/>
        <end position="1589"/>
    </location>
</feature>
<feature type="region of interest" description="Disordered" evidence="11">
    <location>
        <begin position="61"/>
        <end position="97"/>
    </location>
</feature>
<dbReference type="InterPro" id="IPR018200">
    <property type="entry name" value="USP_CS"/>
</dbReference>
<dbReference type="InterPro" id="IPR002498">
    <property type="entry name" value="PInositol-4-P-4/5-kinase_core"/>
</dbReference>
<dbReference type="Gene3D" id="3.50.7.10">
    <property type="entry name" value="GroEL"/>
    <property type="match status" value="1"/>
</dbReference>
<dbReference type="SMART" id="SM00330">
    <property type="entry name" value="PIPKc"/>
    <property type="match status" value="1"/>
</dbReference>
<dbReference type="GO" id="GO:0005524">
    <property type="term" value="F:ATP binding"/>
    <property type="evidence" value="ECO:0007669"/>
    <property type="project" value="UniProtKB-UniRule"/>
</dbReference>
<dbReference type="Pfam" id="PF00118">
    <property type="entry name" value="Cpn60_TCP1"/>
    <property type="match status" value="1"/>
</dbReference>
<dbReference type="EMBL" id="MDYQ01000086">
    <property type="protein sequence ID" value="PRP83257.1"/>
    <property type="molecule type" value="Genomic_DNA"/>
</dbReference>
<feature type="region of interest" description="Disordered" evidence="11">
    <location>
        <begin position="1"/>
        <end position="31"/>
    </location>
</feature>
<dbReference type="InParanoid" id="A0A2P6NH31"/>
<dbReference type="CDD" id="cd17300">
    <property type="entry name" value="PIPKc_PIKfyve"/>
    <property type="match status" value="1"/>
</dbReference>
<dbReference type="InterPro" id="IPR027410">
    <property type="entry name" value="TCP-1-like_intermed_sf"/>
</dbReference>
<feature type="compositionally biased region" description="Basic and acidic residues" evidence="11">
    <location>
        <begin position="341"/>
        <end position="361"/>
    </location>
</feature>
<evidence type="ECO:0000256" key="2">
    <source>
        <dbReference type="ARBA" id="ARBA00022679"/>
    </source>
</evidence>